<dbReference type="EnsemblMetazoa" id="PPA17320.1">
    <property type="protein sequence ID" value="PPA17320.1"/>
    <property type="gene ID" value="WBGene00106874"/>
</dbReference>
<keyword evidence="4" id="KW-1185">Reference proteome</keyword>
<dbReference type="InterPro" id="IPR011333">
    <property type="entry name" value="SKP1/BTB/POZ_sf"/>
</dbReference>
<organism evidence="3 4">
    <name type="scientific">Pristionchus pacificus</name>
    <name type="common">Parasitic nematode worm</name>
    <dbReference type="NCBI Taxonomy" id="54126"/>
    <lineage>
        <taxon>Eukaryota</taxon>
        <taxon>Metazoa</taxon>
        <taxon>Ecdysozoa</taxon>
        <taxon>Nematoda</taxon>
        <taxon>Chromadorea</taxon>
        <taxon>Rhabditida</taxon>
        <taxon>Rhabditina</taxon>
        <taxon>Diplogasteromorpha</taxon>
        <taxon>Diplogasteroidea</taxon>
        <taxon>Neodiplogasteridae</taxon>
        <taxon>Pristionchus</taxon>
    </lineage>
</organism>
<feature type="compositionally biased region" description="Polar residues" evidence="1">
    <location>
        <begin position="1024"/>
        <end position="1035"/>
    </location>
</feature>
<evidence type="ECO:0000313" key="3">
    <source>
        <dbReference type="EnsemblMetazoa" id="PPA17320.1"/>
    </source>
</evidence>
<dbReference type="PANTHER" id="PTHR21592">
    <property type="entry name" value="CHROMOSOME UNDETERMINED SCAFFOLD_25, WHOLE GENOME SHOTGUN SEQUENCE"/>
    <property type="match status" value="1"/>
</dbReference>
<feature type="compositionally biased region" description="Low complexity" evidence="1">
    <location>
        <begin position="908"/>
        <end position="917"/>
    </location>
</feature>
<dbReference type="AlphaFoldDB" id="A0A2A6CBX7"/>
<evidence type="ECO:0000256" key="1">
    <source>
        <dbReference type="SAM" id="MobiDB-lite"/>
    </source>
</evidence>
<name>A0A2A6CBX7_PRIPA</name>
<keyword evidence="2" id="KW-1133">Transmembrane helix</keyword>
<proteinExistence type="predicted"/>
<feature type="region of interest" description="Disordered" evidence="1">
    <location>
        <begin position="259"/>
        <end position="284"/>
    </location>
</feature>
<dbReference type="CDD" id="cd18186">
    <property type="entry name" value="BTB_POZ_ZBTB_KLHL-like"/>
    <property type="match status" value="1"/>
</dbReference>
<dbReference type="PANTHER" id="PTHR21592:SF32">
    <property type="entry name" value="CHROMOSOME UNDETERMINED SCAFFOLD_25, WHOLE GENOME SHOTGUN SEQUENCE"/>
    <property type="match status" value="1"/>
</dbReference>
<dbReference type="Proteomes" id="UP000005239">
    <property type="component" value="Unassembled WGS sequence"/>
</dbReference>
<protein>
    <submittedName>
        <fullName evidence="3">Uncharacterized protein</fullName>
    </submittedName>
</protein>
<feature type="compositionally biased region" description="Basic residues" evidence="1">
    <location>
        <begin position="997"/>
        <end position="1008"/>
    </location>
</feature>
<feature type="compositionally biased region" description="Basic residues" evidence="1">
    <location>
        <begin position="979"/>
        <end position="990"/>
    </location>
</feature>
<feature type="compositionally biased region" description="Low complexity" evidence="1">
    <location>
        <begin position="271"/>
        <end position="284"/>
    </location>
</feature>
<accession>A0A8R1YFR4</accession>
<reference evidence="4" key="1">
    <citation type="journal article" date="2008" name="Nat. Genet.">
        <title>The Pristionchus pacificus genome provides a unique perspective on nematode lifestyle and parasitism.</title>
        <authorList>
            <person name="Dieterich C."/>
            <person name="Clifton S.W."/>
            <person name="Schuster L.N."/>
            <person name="Chinwalla A."/>
            <person name="Delehaunty K."/>
            <person name="Dinkelacker I."/>
            <person name="Fulton L."/>
            <person name="Fulton R."/>
            <person name="Godfrey J."/>
            <person name="Minx P."/>
            <person name="Mitreva M."/>
            <person name="Roeseler W."/>
            <person name="Tian H."/>
            <person name="Witte H."/>
            <person name="Yang S.P."/>
            <person name="Wilson R.K."/>
            <person name="Sommer R.J."/>
        </authorList>
    </citation>
    <scope>NUCLEOTIDE SEQUENCE [LARGE SCALE GENOMIC DNA]</scope>
    <source>
        <strain evidence="4">PS312</strain>
    </source>
</reference>
<feature type="region of interest" description="Disordered" evidence="1">
    <location>
        <begin position="956"/>
        <end position="1053"/>
    </location>
</feature>
<evidence type="ECO:0000256" key="2">
    <source>
        <dbReference type="SAM" id="Phobius"/>
    </source>
</evidence>
<accession>A0A2A6CBX7</accession>
<sequence length="1053" mass="114952">MVLSIHVDSPRRVPVRKALKTDRVLKFGRDTFRIHSIILEQSKPLRDLVRGQGSRMTYNIDALKRDQAMLSSVGVELALKFMYGEPLDVSLQELYSLFAAAHALDLFDLLEKLRAELIRLSRDPTIALFALEHAYNHLSPPAEETARNAALHLATVSKQQWCSELTAKAFEALITEASYLCPIALDVDIYVCTILDWLAANKLEITLARKLLSRIELGDATAAQNTRIRDRLFSLKLVEQVGGILSIALGISDRSNHCGGDGSSLPGDQRSPLSSSRLSSSSLLDSSFSSSFTERTMVHSWRATADETSIRTRTPRAAAKSGVEEERVLCYDFGEIPVPPPDEEGGLRVVSVSMDLDNDEDLFDHLRSLRISFDFDTPFSSNPRFVASSLVVYMRPPPLGRSWSLRVATSLLLLMTSSVMATDPSPITVENGCLPADKATGACSDPTIGTVDPTTGDKKVTCNTGFILESTILEGDILKSVAKLKATCYSMCHTKFMELKCPAGVEDCVSAVYAPVTKQINCPVATTHDLYVNDKAVKSFAKCDTATGWKDELNNVLLAFTTTSSEPDVNAFCLKKKPPPQTFTRCDTTSFEVDCTGCVSPTFNANAKKLSCQAGQKLVILDSILFDHAMCTNTGWEGHTTATGGTGGAKLLAFTANPPLHHPDPKLRAHCYTFDCSKLFACPLATPNCARPVLAQNKLTCAAGLFLTIAGAIYKEAVCSSDGWKANAKELIKYSPTSLSETKLEAQCQKDCSSLFENDCPEGVCKEKPFLDAPTKTKISCPLNNILIVNGKDYKELVCSTAGWATSEATPRTILDYSSGYKQLKARCLSRCHRHFVDTTCAAASCNQPIYVNEGEPMFCRGGDQLILNSKEVGDVVCDSAAGWKDGGNVVMPFNETTNIMKAECKPKPTTTTTTTTTPPPVEAQEGNDMPYIVIIILLIGVILVGTSLFCWHMKKRKKTSRDDDEENPSRTKTDSKNKSKKGKKGKKSKKGEGKSEKKKGKKTKKEKSKKEMEVDSDVEVPVQQMSMPNDSTLPLTLAARAPSGPSPNEMDI</sequence>
<feature type="region of interest" description="Disordered" evidence="1">
    <location>
        <begin position="903"/>
        <end position="926"/>
    </location>
</feature>
<dbReference type="Gene3D" id="3.30.710.10">
    <property type="entry name" value="Potassium Channel Kv1.1, Chain A"/>
    <property type="match status" value="1"/>
</dbReference>
<evidence type="ECO:0000313" key="4">
    <source>
        <dbReference type="Proteomes" id="UP000005239"/>
    </source>
</evidence>
<dbReference type="SUPFAM" id="SSF54695">
    <property type="entry name" value="POZ domain"/>
    <property type="match status" value="1"/>
</dbReference>
<keyword evidence="2" id="KW-0472">Membrane</keyword>
<feature type="transmembrane region" description="Helical" evidence="2">
    <location>
        <begin position="930"/>
        <end position="952"/>
    </location>
</feature>
<gene>
    <name evidence="3" type="primary">WBGene00106874</name>
</gene>
<keyword evidence="2" id="KW-0812">Transmembrane</keyword>
<reference evidence="3" key="2">
    <citation type="submission" date="2022-06" db="UniProtKB">
        <authorList>
            <consortium name="EnsemblMetazoa"/>
        </authorList>
    </citation>
    <scope>IDENTIFICATION</scope>
    <source>
        <strain evidence="3">PS312</strain>
    </source>
</reference>
<feature type="compositionally biased region" description="Basic and acidic residues" evidence="1">
    <location>
        <begin position="968"/>
        <end position="978"/>
    </location>
</feature>